<evidence type="ECO:0000256" key="1">
    <source>
        <dbReference type="ARBA" id="ARBA00004370"/>
    </source>
</evidence>
<keyword evidence="5" id="KW-1133">Transmembrane helix</keyword>
<evidence type="ECO:0000256" key="3">
    <source>
        <dbReference type="ARBA" id="ARBA00029447"/>
    </source>
</evidence>
<dbReference type="PANTHER" id="PTHR32089">
    <property type="entry name" value="METHYL-ACCEPTING CHEMOTAXIS PROTEIN MCPB"/>
    <property type="match status" value="1"/>
</dbReference>
<keyword evidence="5" id="KW-0812">Transmembrane</keyword>
<keyword evidence="5" id="KW-0472">Membrane</keyword>
<proteinExistence type="inferred from homology"/>
<comment type="caution">
    <text evidence="7">The sequence shown here is derived from an EMBL/GenBank/DDBJ whole genome shotgun (WGS) entry which is preliminary data.</text>
</comment>
<name>A0ABS2HI38_9VIBR</name>
<dbReference type="SMART" id="SM00283">
    <property type="entry name" value="MA"/>
    <property type="match status" value="1"/>
</dbReference>
<dbReference type="RefSeq" id="WP_205157456.1">
    <property type="nucleotide sequence ID" value="NZ_JAFEUM010000002.1"/>
</dbReference>
<evidence type="ECO:0000313" key="8">
    <source>
        <dbReference type="Proteomes" id="UP000809621"/>
    </source>
</evidence>
<dbReference type="SUPFAM" id="SSF58104">
    <property type="entry name" value="Methyl-accepting chemotaxis protein (MCP) signaling domain"/>
    <property type="match status" value="1"/>
</dbReference>
<dbReference type="PANTHER" id="PTHR32089:SF120">
    <property type="entry name" value="METHYL-ACCEPTING CHEMOTAXIS PROTEIN TLPQ"/>
    <property type="match status" value="1"/>
</dbReference>
<evidence type="ECO:0000259" key="6">
    <source>
        <dbReference type="PROSITE" id="PS50111"/>
    </source>
</evidence>
<feature type="transmembrane region" description="Helical" evidence="5">
    <location>
        <begin position="336"/>
        <end position="357"/>
    </location>
</feature>
<feature type="transmembrane region" description="Helical" evidence="5">
    <location>
        <begin position="27"/>
        <end position="48"/>
    </location>
</feature>
<dbReference type="PROSITE" id="PS50111">
    <property type="entry name" value="CHEMOTAXIS_TRANSDUC_2"/>
    <property type="match status" value="1"/>
</dbReference>
<protein>
    <submittedName>
        <fullName evidence="7">Methyl-accepting chemotaxis protein</fullName>
    </submittedName>
</protein>
<evidence type="ECO:0000256" key="5">
    <source>
        <dbReference type="SAM" id="Phobius"/>
    </source>
</evidence>
<dbReference type="EMBL" id="JAFEUM010000002">
    <property type="protein sequence ID" value="MBM7035828.1"/>
    <property type="molecule type" value="Genomic_DNA"/>
</dbReference>
<comment type="subcellular location">
    <subcellularLocation>
        <location evidence="1">Membrane</location>
    </subcellularLocation>
</comment>
<dbReference type="Pfam" id="PF00015">
    <property type="entry name" value="MCPsignal"/>
    <property type="match status" value="1"/>
</dbReference>
<reference evidence="7 8" key="1">
    <citation type="submission" date="2021-02" db="EMBL/GenBank/DDBJ databases">
        <authorList>
            <person name="Park J.-S."/>
        </authorList>
    </citation>
    <scope>NUCLEOTIDE SEQUENCE [LARGE SCALE GENOMIC DNA]</scope>
    <source>
        <strain evidence="7 8">188UL20-2</strain>
    </source>
</reference>
<keyword evidence="2 4" id="KW-0807">Transducer</keyword>
<dbReference type="InterPro" id="IPR004089">
    <property type="entry name" value="MCPsignal_dom"/>
</dbReference>
<evidence type="ECO:0000256" key="4">
    <source>
        <dbReference type="PROSITE-ProRule" id="PRU00284"/>
    </source>
</evidence>
<sequence>MKNADLIDISLQAKSTRIPSKTNGGTSIIYAIIAVFGVVLLVSVIASFRSSFLVDSIDDEFSQLSQHELPVAFNNVNLTQNALIKLMHFNLAGNAHTLEELEVQLATLATLNHASVSDFQSLQSRLTTLNDPLLEEILQLNIDNETLAQQFIDAKRSQLDVRSRSQQNIAQFQYGIDSIGPEMSRISSYLSEDHPVAVDAANRFSDAAVTMSRSFLLFLAADSAAQAQKHYRDLRGRLAGLELAYDDYAEIKPDIKEFPSLTSAYDIVLEGMQRNGVVSQLMDSFQLDQTAQATLAELTQNTEQLTQNSSLIADELENQLLLQGNTISSSINYTKATLWIACLVIAITIFISAIALSRWLQKGVKVMHEGLTRLVQLDYQKKACETEGPKELRQLSQMLNQVTDSTKTSLSKVSASSTELNTDAHGSFETAKYTHENMDTVAAYVETVASAVNELEASIKEIAAFTTETNQETQITSDQSLQGTKTVHHNSELLTKLETSMSTSAQAMALLDQKVVRIEEMVSVISNIAEGTNLLALNAAIEAARAGDMGRGFAVVADEVRKLASETTQQTTNIRTMVDDLQSTAQHSKSLVLTSQKDMQIALESNLQMEQRFAEIAHSVETIHERSEQISVSAEQQQSATEEVNLTIAAMMDKANQVKTQLNHLVDDAEKVANISKTQQSQLESYAL</sequence>
<keyword evidence="8" id="KW-1185">Reference proteome</keyword>
<evidence type="ECO:0000313" key="7">
    <source>
        <dbReference type="EMBL" id="MBM7035828.1"/>
    </source>
</evidence>
<feature type="domain" description="Methyl-accepting transducer" evidence="6">
    <location>
        <begin position="416"/>
        <end position="652"/>
    </location>
</feature>
<dbReference type="Proteomes" id="UP000809621">
    <property type="component" value="Unassembled WGS sequence"/>
</dbReference>
<comment type="similarity">
    <text evidence="3">Belongs to the methyl-accepting chemotaxis (MCP) protein family.</text>
</comment>
<organism evidence="7 8">
    <name type="scientific">Vibrio ulleungensis</name>
    <dbReference type="NCBI Taxonomy" id="2807619"/>
    <lineage>
        <taxon>Bacteria</taxon>
        <taxon>Pseudomonadati</taxon>
        <taxon>Pseudomonadota</taxon>
        <taxon>Gammaproteobacteria</taxon>
        <taxon>Vibrionales</taxon>
        <taxon>Vibrionaceae</taxon>
        <taxon>Vibrio</taxon>
    </lineage>
</organism>
<accession>A0ABS2HI38</accession>
<gene>
    <name evidence="7" type="ORF">JQC93_05345</name>
</gene>
<dbReference type="Gene3D" id="1.10.287.950">
    <property type="entry name" value="Methyl-accepting chemotaxis protein"/>
    <property type="match status" value="1"/>
</dbReference>
<evidence type="ECO:0000256" key="2">
    <source>
        <dbReference type="ARBA" id="ARBA00023224"/>
    </source>
</evidence>